<gene>
    <name evidence="2" type="ORF">JMJ77_004022</name>
</gene>
<sequence>MKAEDGDQRLYQDSFSSGKPGTRRTFRDARHLAEGIRQSESIWYIPTINRGRKVAPSSATA</sequence>
<accession>A0A9P7U8N6</accession>
<organism evidence="2 3">
    <name type="scientific">Colletotrichum scovillei</name>
    <dbReference type="NCBI Taxonomy" id="1209932"/>
    <lineage>
        <taxon>Eukaryota</taxon>
        <taxon>Fungi</taxon>
        <taxon>Dikarya</taxon>
        <taxon>Ascomycota</taxon>
        <taxon>Pezizomycotina</taxon>
        <taxon>Sordariomycetes</taxon>
        <taxon>Hypocreomycetidae</taxon>
        <taxon>Glomerellales</taxon>
        <taxon>Glomerellaceae</taxon>
        <taxon>Colletotrichum</taxon>
        <taxon>Colletotrichum acutatum species complex</taxon>
    </lineage>
</organism>
<dbReference type="EMBL" id="JAESDN010000010">
    <property type="protein sequence ID" value="KAG7044560.1"/>
    <property type="molecule type" value="Genomic_DNA"/>
</dbReference>
<evidence type="ECO:0000256" key="1">
    <source>
        <dbReference type="SAM" id="MobiDB-lite"/>
    </source>
</evidence>
<keyword evidence="3" id="KW-1185">Reference proteome</keyword>
<feature type="region of interest" description="Disordered" evidence="1">
    <location>
        <begin position="1"/>
        <end position="25"/>
    </location>
</feature>
<protein>
    <submittedName>
        <fullName evidence="2">Uncharacterized protein</fullName>
    </submittedName>
</protein>
<dbReference type="AlphaFoldDB" id="A0A9P7U8N6"/>
<feature type="compositionally biased region" description="Basic and acidic residues" evidence="1">
    <location>
        <begin position="1"/>
        <end position="10"/>
    </location>
</feature>
<evidence type="ECO:0000313" key="3">
    <source>
        <dbReference type="Proteomes" id="UP000699042"/>
    </source>
</evidence>
<reference evidence="2" key="1">
    <citation type="submission" date="2021-05" db="EMBL/GenBank/DDBJ databases">
        <title>Comparative genomics of three Colletotrichum scovillei strains and genetic complementation revealed genes involved fungal growth and virulence on chili pepper.</title>
        <authorList>
            <person name="Hsieh D.-K."/>
            <person name="Chuang S.-C."/>
            <person name="Chen C.-Y."/>
            <person name="Chao Y.-T."/>
            <person name="Lu M.-Y.J."/>
            <person name="Lee M.-H."/>
            <person name="Shih M.-C."/>
        </authorList>
    </citation>
    <scope>NUCLEOTIDE SEQUENCE</scope>
    <source>
        <strain evidence="2">Coll-153</strain>
    </source>
</reference>
<comment type="caution">
    <text evidence="2">The sequence shown here is derived from an EMBL/GenBank/DDBJ whole genome shotgun (WGS) entry which is preliminary data.</text>
</comment>
<dbReference type="Proteomes" id="UP000699042">
    <property type="component" value="Unassembled WGS sequence"/>
</dbReference>
<evidence type="ECO:0000313" key="2">
    <source>
        <dbReference type="EMBL" id="KAG7044560.1"/>
    </source>
</evidence>
<proteinExistence type="predicted"/>
<name>A0A9P7U8N6_9PEZI</name>